<dbReference type="RefSeq" id="WP_380012661.1">
    <property type="nucleotide sequence ID" value="NZ_JADIKI010000023.1"/>
</dbReference>
<dbReference type="PRINTS" id="PR00039">
    <property type="entry name" value="HTHLYSR"/>
</dbReference>
<dbReference type="PANTHER" id="PTHR30579">
    <property type="entry name" value="TRANSCRIPTIONAL REGULATOR"/>
    <property type="match status" value="1"/>
</dbReference>
<evidence type="ECO:0000259" key="5">
    <source>
        <dbReference type="PROSITE" id="PS50931"/>
    </source>
</evidence>
<proteinExistence type="inferred from homology"/>
<evidence type="ECO:0000313" key="6">
    <source>
        <dbReference type="EMBL" id="MFK2855567.1"/>
    </source>
</evidence>
<reference evidence="6 7" key="1">
    <citation type="submission" date="2020-10" db="EMBL/GenBank/DDBJ databases">
        <title>Phylogeny of dyella-like bacteria.</title>
        <authorList>
            <person name="Fu J."/>
        </authorList>
    </citation>
    <scope>NUCLEOTIDE SEQUENCE [LARGE SCALE GENOMIC DNA]</scope>
    <source>
        <strain evidence="6 7">DHG40</strain>
    </source>
</reference>
<protein>
    <submittedName>
        <fullName evidence="6">LysR family transcriptional regulator</fullName>
    </submittedName>
</protein>
<dbReference type="Pfam" id="PF03466">
    <property type="entry name" value="LysR_substrate"/>
    <property type="match status" value="1"/>
</dbReference>
<dbReference type="EMBL" id="JADIKI010000023">
    <property type="protein sequence ID" value="MFK2855567.1"/>
    <property type="molecule type" value="Genomic_DNA"/>
</dbReference>
<dbReference type="Gene3D" id="1.10.10.10">
    <property type="entry name" value="Winged helix-like DNA-binding domain superfamily/Winged helix DNA-binding domain"/>
    <property type="match status" value="1"/>
</dbReference>
<dbReference type="PANTHER" id="PTHR30579:SF7">
    <property type="entry name" value="HTH-TYPE TRANSCRIPTIONAL REGULATOR LRHA-RELATED"/>
    <property type="match status" value="1"/>
</dbReference>
<dbReference type="InterPro" id="IPR005119">
    <property type="entry name" value="LysR_subst-bd"/>
</dbReference>
<keyword evidence="3" id="KW-0238">DNA-binding</keyword>
<dbReference type="Gene3D" id="3.40.190.10">
    <property type="entry name" value="Periplasmic binding protein-like II"/>
    <property type="match status" value="2"/>
</dbReference>
<evidence type="ECO:0000256" key="2">
    <source>
        <dbReference type="ARBA" id="ARBA00023015"/>
    </source>
</evidence>
<dbReference type="SUPFAM" id="SSF46785">
    <property type="entry name" value="Winged helix' DNA-binding domain"/>
    <property type="match status" value="1"/>
</dbReference>
<evidence type="ECO:0000256" key="3">
    <source>
        <dbReference type="ARBA" id="ARBA00023125"/>
    </source>
</evidence>
<dbReference type="InterPro" id="IPR036390">
    <property type="entry name" value="WH_DNA-bd_sf"/>
</dbReference>
<dbReference type="InterPro" id="IPR036388">
    <property type="entry name" value="WH-like_DNA-bd_sf"/>
</dbReference>
<feature type="domain" description="HTH lysR-type" evidence="5">
    <location>
        <begin position="12"/>
        <end position="69"/>
    </location>
</feature>
<dbReference type="Pfam" id="PF00126">
    <property type="entry name" value="HTH_1"/>
    <property type="match status" value="1"/>
</dbReference>
<name>A0ABW8IK14_9GAMM</name>
<keyword evidence="7" id="KW-1185">Reference proteome</keyword>
<keyword evidence="4" id="KW-0804">Transcription</keyword>
<evidence type="ECO:0000313" key="7">
    <source>
        <dbReference type="Proteomes" id="UP001620409"/>
    </source>
</evidence>
<dbReference type="PROSITE" id="PS50931">
    <property type="entry name" value="HTH_LYSR"/>
    <property type="match status" value="1"/>
</dbReference>
<accession>A0ABW8IK14</accession>
<dbReference type="InterPro" id="IPR000847">
    <property type="entry name" value="LysR_HTH_N"/>
</dbReference>
<keyword evidence="2" id="KW-0805">Transcription regulation</keyword>
<dbReference type="SUPFAM" id="SSF53850">
    <property type="entry name" value="Periplasmic binding protein-like II"/>
    <property type="match status" value="1"/>
</dbReference>
<dbReference type="InterPro" id="IPR050176">
    <property type="entry name" value="LTTR"/>
</dbReference>
<dbReference type="Proteomes" id="UP001620409">
    <property type="component" value="Unassembled WGS sequence"/>
</dbReference>
<evidence type="ECO:0000256" key="4">
    <source>
        <dbReference type="ARBA" id="ARBA00023163"/>
    </source>
</evidence>
<gene>
    <name evidence="6" type="ORF">ISP18_13275</name>
</gene>
<comment type="similarity">
    <text evidence="1">Belongs to the LysR transcriptional regulatory family.</text>
</comment>
<evidence type="ECO:0000256" key="1">
    <source>
        <dbReference type="ARBA" id="ARBA00009437"/>
    </source>
</evidence>
<sequence>MTIENGYLQRPLDLDAVQAFVLVADLNSFTRAAEALDTTQSAVSLKLKRLEDRLGRRLLERTPRRVKLSSEGAEFLGAARELLDAHERAVNGQVAARLSLRIGISDQAAGMELPALLAKLGAYDRTLRLEVRIGPSYGLLGAYDRGEIDVAIVCRDNARADGERLFVEPYSWFALPDWEWPRSEPLRIASLASPCTVRAMALKTLDEAGVSWTEVFVGGGLPAVAAAASAGLAVAPLPRRVCPTNVADVGERLGLPKLPPTEVMLYNRTTEPRTREAVRILVAALRAMVAG</sequence>
<organism evidence="6 7">
    <name type="scientific">Dyella humi</name>
    <dbReference type="NCBI Taxonomy" id="1770547"/>
    <lineage>
        <taxon>Bacteria</taxon>
        <taxon>Pseudomonadati</taxon>
        <taxon>Pseudomonadota</taxon>
        <taxon>Gammaproteobacteria</taxon>
        <taxon>Lysobacterales</taxon>
        <taxon>Rhodanobacteraceae</taxon>
        <taxon>Dyella</taxon>
    </lineage>
</organism>
<comment type="caution">
    <text evidence="6">The sequence shown here is derived from an EMBL/GenBank/DDBJ whole genome shotgun (WGS) entry which is preliminary data.</text>
</comment>